<keyword evidence="3" id="KW-0804">Transcription</keyword>
<comment type="caution">
    <text evidence="7">The sequence shown here is derived from an EMBL/GenBank/DDBJ whole genome shotgun (WGS) entry which is preliminary data.</text>
</comment>
<keyword evidence="8" id="KW-1185">Reference proteome</keyword>
<dbReference type="PRINTS" id="PR00032">
    <property type="entry name" value="HTHARAC"/>
</dbReference>
<dbReference type="PROSITE" id="PS50110">
    <property type="entry name" value="RESPONSE_REGULATORY"/>
    <property type="match status" value="1"/>
</dbReference>
<dbReference type="InterPro" id="IPR011006">
    <property type="entry name" value="CheY-like_superfamily"/>
</dbReference>
<organism evidence="7 8">
    <name type="scientific">Paenibacillus nanensis</name>
    <dbReference type="NCBI Taxonomy" id="393251"/>
    <lineage>
        <taxon>Bacteria</taxon>
        <taxon>Bacillati</taxon>
        <taxon>Bacillota</taxon>
        <taxon>Bacilli</taxon>
        <taxon>Bacillales</taxon>
        <taxon>Paenibacillaceae</taxon>
        <taxon>Paenibacillus</taxon>
    </lineage>
</organism>
<dbReference type="InterPro" id="IPR020449">
    <property type="entry name" value="Tscrpt_reg_AraC-type_HTH"/>
</dbReference>
<dbReference type="GO" id="GO:0000160">
    <property type="term" value="P:phosphorelay signal transduction system"/>
    <property type="evidence" value="ECO:0007669"/>
    <property type="project" value="InterPro"/>
</dbReference>
<dbReference type="InterPro" id="IPR018060">
    <property type="entry name" value="HTH_AraC"/>
</dbReference>
<feature type="modified residue" description="4-aspartylphosphate" evidence="4">
    <location>
        <position position="65"/>
    </location>
</feature>
<dbReference type="PANTHER" id="PTHR43280">
    <property type="entry name" value="ARAC-FAMILY TRANSCRIPTIONAL REGULATOR"/>
    <property type="match status" value="1"/>
</dbReference>
<evidence type="ECO:0000256" key="4">
    <source>
        <dbReference type="PROSITE-ProRule" id="PRU00169"/>
    </source>
</evidence>
<dbReference type="Pfam" id="PF12833">
    <property type="entry name" value="HTH_18"/>
    <property type="match status" value="1"/>
</dbReference>
<dbReference type="PROSITE" id="PS00041">
    <property type="entry name" value="HTH_ARAC_FAMILY_1"/>
    <property type="match status" value="1"/>
</dbReference>
<dbReference type="InterPro" id="IPR009057">
    <property type="entry name" value="Homeodomain-like_sf"/>
</dbReference>
<evidence type="ECO:0000259" key="5">
    <source>
        <dbReference type="PROSITE" id="PS01124"/>
    </source>
</evidence>
<dbReference type="EMBL" id="QXQA01000002">
    <property type="protein sequence ID" value="RIX59635.1"/>
    <property type="molecule type" value="Genomic_DNA"/>
</dbReference>
<dbReference type="PANTHER" id="PTHR43280:SF28">
    <property type="entry name" value="HTH-TYPE TRANSCRIPTIONAL ACTIVATOR RHAS"/>
    <property type="match status" value="1"/>
</dbReference>
<dbReference type="InterPro" id="IPR001789">
    <property type="entry name" value="Sig_transdc_resp-reg_receiver"/>
</dbReference>
<dbReference type="SMART" id="SM00342">
    <property type="entry name" value="HTH_ARAC"/>
    <property type="match status" value="1"/>
</dbReference>
<evidence type="ECO:0000256" key="3">
    <source>
        <dbReference type="ARBA" id="ARBA00023163"/>
    </source>
</evidence>
<dbReference type="CDD" id="cd17536">
    <property type="entry name" value="REC_YesN-like"/>
    <property type="match status" value="1"/>
</dbReference>
<dbReference type="SUPFAM" id="SSF52172">
    <property type="entry name" value="CheY-like"/>
    <property type="match status" value="1"/>
</dbReference>
<dbReference type="Gene3D" id="3.40.50.2300">
    <property type="match status" value="1"/>
</dbReference>
<sequence length="526" mass="60054">MTAFSYRGGQDMLTLLIVDDEPRQVKALSVIIAKKRPDYRIIEKTDAEEAWSVIEKESIDAVLTDIRMPGTDGLALLERIHQYRPEMMTVLISGYAQFDYAKQAIQHGVVEYVVKPIGMADIDRIINALEERARKERKRKETLALYQEHLWQSMIKGTLSDRQRTELGQLMPAECPGMALILDLGKEEKQARDFLASWKTVLDPVGQNVSFADSVTGRIATFVWLNRYYAAKPSETVSRISRLFESWKSDQSEGAVLGASTLRPNLTAELVESFGEAELALRHRFYLPEPAILWGSDIRPFADKPAAKPIEIAEQLMLAVKAGERYKAADLVNALFQLPPSPPFPDPNLIKDQIVPVLWHMRDEMKAMIAEEETAALIDSYKVRLDSGESFGELRYHFKQLVERIIELSAAYRQDKNSLLILKCQTYLQERYMEDISLESVAAMFHFNASYFSNLFKNKTGINFSEYLIDLRVKHAERMLAQSNEKIHQIARKTGFHNISYFNKMFKRKTGVSPNSFRKLNGQGGR</sequence>
<evidence type="ECO:0000256" key="1">
    <source>
        <dbReference type="ARBA" id="ARBA00023015"/>
    </source>
</evidence>
<keyword evidence="1" id="KW-0805">Transcription regulation</keyword>
<dbReference type="Gene3D" id="1.10.10.60">
    <property type="entry name" value="Homeodomain-like"/>
    <property type="match status" value="2"/>
</dbReference>
<name>A0A3A1VH92_9BACL</name>
<dbReference type="SMART" id="SM00448">
    <property type="entry name" value="REC"/>
    <property type="match status" value="1"/>
</dbReference>
<dbReference type="OrthoDB" id="324626at2"/>
<dbReference type="Pfam" id="PF00072">
    <property type="entry name" value="Response_reg"/>
    <property type="match status" value="1"/>
</dbReference>
<feature type="domain" description="Response regulatory" evidence="6">
    <location>
        <begin position="14"/>
        <end position="130"/>
    </location>
</feature>
<feature type="domain" description="HTH araC/xylS-type" evidence="5">
    <location>
        <begin position="422"/>
        <end position="520"/>
    </location>
</feature>
<evidence type="ECO:0000259" key="6">
    <source>
        <dbReference type="PROSITE" id="PS50110"/>
    </source>
</evidence>
<dbReference type="GO" id="GO:0003700">
    <property type="term" value="F:DNA-binding transcription factor activity"/>
    <property type="evidence" value="ECO:0007669"/>
    <property type="project" value="InterPro"/>
</dbReference>
<gene>
    <name evidence="7" type="ORF">D3P08_05730</name>
</gene>
<keyword evidence="4" id="KW-0597">Phosphoprotein</keyword>
<proteinExistence type="predicted"/>
<dbReference type="AlphaFoldDB" id="A0A3A1VH92"/>
<dbReference type="PROSITE" id="PS01124">
    <property type="entry name" value="HTH_ARAC_FAMILY_2"/>
    <property type="match status" value="1"/>
</dbReference>
<accession>A0A3A1VH92</accession>
<evidence type="ECO:0000313" key="8">
    <source>
        <dbReference type="Proteomes" id="UP000266482"/>
    </source>
</evidence>
<keyword evidence="2" id="KW-0238">DNA-binding</keyword>
<dbReference type="Proteomes" id="UP000266482">
    <property type="component" value="Unassembled WGS sequence"/>
</dbReference>
<protein>
    <submittedName>
        <fullName evidence="7">Response regulator</fullName>
    </submittedName>
</protein>
<evidence type="ECO:0000256" key="2">
    <source>
        <dbReference type="ARBA" id="ARBA00023125"/>
    </source>
</evidence>
<reference evidence="7 8" key="1">
    <citation type="submission" date="2018-09" db="EMBL/GenBank/DDBJ databases">
        <title>Paenibacillus aracenensis nov. sp. isolated from a cave in southern Spain.</title>
        <authorList>
            <person name="Jurado V."/>
            <person name="Gutierrez-Patricio S."/>
            <person name="Gonzalez-Pimentel J.L."/>
            <person name="Miller A.Z."/>
            <person name="Laiz L."/>
            <person name="Saiz-Jimenez C."/>
        </authorList>
    </citation>
    <scope>NUCLEOTIDE SEQUENCE [LARGE SCALE GENOMIC DNA]</scope>
    <source>
        <strain evidence="7 8">DSM 22867</strain>
    </source>
</reference>
<dbReference type="GO" id="GO:0043565">
    <property type="term" value="F:sequence-specific DNA binding"/>
    <property type="evidence" value="ECO:0007669"/>
    <property type="project" value="InterPro"/>
</dbReference>
<dbReference type="SUPFAM" id="SSF46689">
    <property type="entry name" value="Homeodomain-like"/>
    <property type="match status" value="2"/>
</dbReference>
<dbReference type="InterPro" id="IPR018062">
    <property type="entry name" value="HTH_AraC-typ_CS"/>
</dbReference>
<evidence type="ECO:0000313" key="7">
    <source>
        <dbReference type="EMBL" id="RIX59635.1"/>
    </source>
</evidence>